<evidence type="ECO:0000256" key="3">
    <source>
        <dbReference type="ARBA" id="ARBA00022452"/>
    </source>
</evidence>
<comment type="subcellular location">
    <subcellularLocation>
        <location evidence="1">Cell outer membrane</location>
        <topology evidence="1">Multi-pass membrane protein</topology>
    </subcellularLocation>
</comment>
<gene>
    <name evidence="13" type="ORF">H5P27_17610</name>
</gene>
<evidence type="ECO:0000256" key="8">
    <source>
        <dbReference type="ARBA" id="ARBA00023065"/>
    </source>
</evidence>
<dbReference type="InterPro" id="IPR037066">
    <property type="entry name" value="Plug_dom_sf"/>
</dbReference>
<organism evidence="13 14">
    <name type="scientific">Pelagicoccus albus</name>
    <dbReference type="NCBI Taxonomy" id="415222"/>
    <lineage>
        <taxon>Bacteria</taxon>
        <taxon>Pseudomonadati</taxon>
        <taxon>Verrucomicrobiota</taxon>
        <taxon>Opitutia</taxon>
        <taxon>Puniceicoccales</taxon>
        <taxon>Pelagicoccaceae</taxon>
        <taxon>Pelagicoccus</taxon>
    </lineage>
</organism>
<dbReference type="Gene3D" id="2.40.170.20">
    <property type="entry name" value="TonB-dependent receptor, beta-barrel domain"/>
    <property type="match status" value="2"/>
</dbReference>
<keyword evidence="3" id="KW-1134">Transmembrane beta strand</keyword>
<evidence type="ECO:0000256" key="5">
    <source>
        <dbReference type="ARBA" id="ARBA00022692"/>
    </source>
</evidence>
<dbReference type="EMBL" id="JACHVC010000013">
    <property type="protein sequence ID" value="MBC2607875.1"/>
    <property type="molecule type" value="Genomic_DNA"/>
</dbReference>
<evidence type="ECO:0000256" key="9">
    <source>
        <dbReference type="ARBA" id="ARBA00023136"/>
    </source>
</evidence>
<accession>A0A7X1BBF1</accession>
<dbReference type="InterPro" id="IPR036942">
    <property type="entry name" value="Beta-barrel_TonB_sf"/>
</dbReference>
<keyword evidence="6 11" id="KW-0732">Signal</keyword>
<feature type="domain" description="TonB-dependent receptor plug" evidence="12">
    <location>
        <begin position="65"/>
        <end position="161"/>
    </location>
</feature>
<feature type="signal peptide" evidence="11">
    <location>
        <begin position="1"/>
        <end position="23"/>
    </location>
</feature>
<evidence type="ECO:0000313" key="14">
    <source>
        <dbReference type="Proteomes" id="UP000526501"/>
    </source>
</evidence>
<dbReference type="Gene3D" id="2.170.130.10">
    <property type="entry name" value="TonB-dependent receptor, plug domain"/>
    <property type="match status" value="1"/>
</dbReference>
<dbReference type="SUPFAM" id="SSF56935">
    <property type="entry name" value="Porins"/>
    <property type="match status" value="1"/>
</dbReference>
<evidence type="ECO:0000256" key="10">
    <source>
        <dbReference type="ARBA" id="ARBA00023237"/>
    </source>
</evidence>
<dbReference type="RefSeq" id="WP_185661738.1">
    <property type="nucleotide sequence ID" value="NZ_CAWPOO010000013.1"/>
</dbReference>
<proteinExistence type="predicted"/>
<evidence type="ECO:0000256" key="7">
    <source>
        <dbReference type="ARBA" id="ARBA00023004"/>
    </source>
</evidence>
<keyword evidence="14" id="KW-1185">Reference proteome</keyword>
<keyword evidence="5" id="KW-0812">Transmembrane</keyword>
<dbReference type="InterPro" id="IPR012910">
    <property type="entry name" value="Plug_dom"/>
</dbReference>
<keyword evidence="8" id="KW-0406">Ion transport</keyword>
<dbReference type="PANTHER" id="PTHR32552">
    <property type="entry name" value="FERRICHROME IRON RECEPTOR-RELATED"/>
    <property type="match status" value="1"/>
</dbReference>
<dbReference type="Proteomes" id="UP000526501">
    <property type="component" value="Unassembled WGS sequence"/>
</dbReference>
<name>A0A7X1BBF1_9BACT</name>
<keyword evidence="4" id="KW-0410">Iron transport</keyword>
<evidence type="ECO:0000256" key="2">
    <source>
        <dbReference type="ARBA" id="ARBA00022448"/>
    </source>
</evidence>
<dbReference type="GO" id="GO:0015344">
    <property type="term" value="F:siderophore uptake transmembrane transporter activity"/>
    <property type="evidence" value="ECO:0007669"/>
    <property type="project" value="TreeGrafter"/>
</dbReference>
<feature type="chain" id="PRO_5030966766" description="TonB-dependent receptor plug domain-containing protein" evidence="11">
    <location>
        <begin position="24"/>
        <end position="866"/>
    </location>
</feature>
<dbReference type="Pfam" id="PF07715">
    <property type="entry name" value="Plug"/>
    <property type="match status" value="1"/>
</dbReference>
<sequence>MKIKRCLVASALLSGAANFNLHAQDDEEVTDLGIFISEQIAAEESDSLIPTDRTVDSAFFDDMDLVDIPRAITVLSPEAMEQFQINDFDDLQKVGAGTERYNFYGIPGAPVLRGWQGGIYYNGMLRPFQRNEMPTSFGSLEAMEIVKGPAPAQYIPSHVGGYVNMIPKSPFFDESRGSVTLEAGSNDHYNVQVDQGAPFMLGKAPAAYRLSLSVQDADSYWKNVGNDYLSLYAALKVKLSDKTSIFAGAEYYEFESNENAGWNRPTQNLVDNNEYVIGEPLSVVRPGNGGIADRNIVDGLVWGYAPLTNGNYADFRALVVPADIVEAAGLPADQLAALKNMADAEVRAATYAGMPDDVVQTTSGYLYTPEYFLAGGTPFTTTIDADDVLSDLSDFADSEDIMAFFDITHNFDSGSTLTNKLFVEKIDTDKVSSYQYAFRMSQEVVDDRISLTNEIDIGDSMSLLLNYGAQARLTKAKQLQDFWVEPMARRDISLPTISANSVFLSGSDIDPLAGGNNYWGGNFGASGPGGHAAESELTQMGLFLSSKFDIGESFSILASARYDSIDYEVRVPDEPTDIEQNIVTGDDTFLNWSINPSFKINESLSLYGALQEATTYAPLQGGAIVGDQNFGESSLKEVGIKMSAMEGNLFSTLSYYEWDQASFNDITGTSDPYESEGIEFELAYAATESTTIIASFSDRETRRTTSLGYRTMPFGLLDPTGAGNDEIGVALEGGALLNQFANAFGGFTPEGGSPSANPDLIVPGAPQTVVKLFVSNTFNENFGASIGAVWSDSYWTSYDRNIEIDSSTVVNANLWYETEAWKAMLSLENLTEEDYFLGADPNFAANNLLTKAPEDVQMKLTLTVPF</sequence>
<dbReference type="GO" id="GO:0009279">
    <property type="term" value="C:cell outer membrane"/>
    <property type="evidence" value="ECO:0007669"/>
    <property type="project" value="UniProtKB-SubCell"/>
</dbReference>
<keyword evidence="2" id="KW-0813">Transport</keyword>
<dbReference type="PANTHER" id="PTHR32552:SF68">
    <property type="entry name" value="FERRICHROME OUTER MEMBRANE TRANSPORTER_PHAGE RECEPTOR"/>
    <property type="match status" value="1"/>
</dbReference>
<evidence type="ECO:0000256" key="6">
    <source>
        <dbReference type="ARBA" id="ARBA00022729"/>
    </source>
</evidence>
<evidence type="ECO:0000313" key="13">
    <source>
        <dbReference type="EMBL" id="MBC2607875.1"/>
    </source>
</evidence>
<evidence type="ECO:0000259" key="12">
    <source>
        <dbReference type="Pfam" id="PF07715"/>
    </source>
</evidence>
<reference evidence="13 14" key="1">
    <citation type="submission" date="2020-07" db="EMBL/GenBank/DDBJ databases">
        <authorList>
            <person name="Feng X."/>
        </authorList>
    </citation>
    <scope>NUCLEOTIDE SEQUENCE [LARGE SCALE GENOMIC DNA]</scope>
    <source>
        <strain evidence="13 14">JCM23202</strain>
    </source>
</reference>
<evidence type="ECO:0000256" key="11">
    <source>
        <dbReference type="SAM" id="SignalP"/>
    </source>
</evidence>
<dbReference type="InterPro" id="IPR039426">
    <property type="entry name" value="TonB-dep_rcpt-like"/>
</dbReference>
<keyword evidence="7" id="KW-0408">Iron</keyword>
<dbReference type="AlphaFoldDB" id="A0A7X1BBF1"/>
<comment type="caution">
    <text evidence="13">The sequence shown here is derived from an EMBL/GenBank/DDBJ whole genome shotgun (WGS) entry which is preliminary data.</text>
</comment>
<keyword evidence="10" id="KW-0998">Cell outer membrane</keyword>
<keyword evidence="9" id="KW-0472">Membrane</keyword>
<evidence type="ECO:0000256" key="1">
    <source>
        <dbReference type="ARBA" id="ARBA00004571"/>
    </source>
</evidence>
<evidence type="ECO:0000256" key="4">
    <source>
        <dbReference type="ARBA" id="ARBA00022496"/>
    </source>
</evidence>
<protein>
    <recommendedName>
        <fullName evidence="12">TonB-dependent receptor plug domain-containing protein</fullName>
    </recommendedName>
</protein>